<protein>
    <submittedName>
        <fullName evidence="2">Rv3654c family TadE-like protein</fullName>
    </submittedName>
</protein>
<reference evidence="3" key="1">
    <citation type="journal article" date="2019" name="Int. J. Syst. Evol. Microbiol.">
        <title>The Global Catalogue of Microorganisms (GCM) 10K type strain sequencing project: providing services to taxonomists for standard genome sequencing and annotation.</title>
        <authorList>
            <consortium name="The Broad Institute Genomics Platform"/>
            <consortium name="The Broad Institute Genome Sequencing Center for Infectious Disease"/>
            <person name="Wu L."/>
            <person name="Ma J."/>
        </authorList>
    </citation>
    <scope>NUCLEOTIDE SEQUENCE [LARGE SCALE GENOMIC DNA]</scope>
    <source>
        <strain evidence="3">CGMCC 1.16455</strain>
    </source>
</reference>
<evidence type="ECO:0000313" key="3">
    <source>
        <dbReference type="Proteomes" id="UP001595937"/>
    </source>
</evidence>
<sequence length="124" mass="11996">MSTGAAGVLAWTGAATAVVAGLSLLGTGTVAHSRAVTAADLAALAGADSLAAASGEPCAIAAEAATRNGAQLLQCELREWDVLVQVQVEASPLPPATAHARAGPGPSPSPGPGPTDLPVSRDQP</sequence>
<dbReference type="InterPro" id="IPR021202">
    <property type="entry name" value="Rv3654c-like"/>
</dbReference>
<evidence type="ECO:0000256" key="1">
    <source>
        <dbReference type="SAM" id="MobiDB-lite"/>
    </source>
</evidence>
<accession>A0ABW0FHY5</accession>
<feature type="compositionally biased region" description="Pro residues" evidence="1">
    <location>
        <begin position="105"/>
        <end position="115"/>
    </location>
</feature>
<dbReference type="GeneID" id="303295750"/>
<dbReference type="NCBIfam" id="TIGR03816">
    <property type="entry name" value="tadE_like_DECH"/>
    <property type="match status" value="1"/>
</dbReference>
<dbReference type="Proteomes" id="UP001595937">
    <property type="component" value="Unassembled WGS sequence"/>
</dbReference>
<feature type="region of interest" description="Disordered" evidence="1">
    <location>
        <begin position="94"/>
        <end position="124"/>
    </location>
</feature>
<keyword evidence="3" id="KW-1185">Reference proteome</keyword>
<gene>
    <name evidence="2" type="ORF">ACFPK8_09380</name>
</gene>
<evidence type="ECO:0000313" key="2">
    <source>
        <dbReference type="EMBL" id="MFC5297719.1"/>
    </source>
</evidence>
<comment type="caution">
    <text evidence="2">The sequence shown here is derived from an EMBL/GenBank/DDBJ whole genome shotgun (WGS) entry which is preliminary data.</text>
</comment>
<name>A0ABW0FHY5_9MICO</name>
<dbReference type="EMBL" id="JBHSLN010000022">
    <property type="protein sequence ID" value="MFC5297719.1"/>
    <property type="molecule type" value="Genomic_DNA"/>
</dbReference>
<organism evidence="2 3">
    <name type="scientific">Brachybacterium tyrofermentans</name>
    <dbReference type="NCBI Taxonomy" id="47848"/>
    <lineage>
        <taxon>Bacteria</taxon>
        <taxon>Bacillati</taxon>
        <taxon>Actinomycetota</taxon>
        <taxon>Actinomycetes</taxon>
        <taxon>Micrococcales</taxon>
        <taxon>Dermabacteraceae</taxon>
        <taxon>Brachybacterium</taxon>
    </lineage>
</organism>
<proteinExistence type="predicted"/>
<dbReference type="RefSeq" id="WP_343922010.1">
    <property type="nucleotide sequence ID" value="NZ_BAAAIR010000006.1"/>
</dbReference>